<dbReference type="Gene3D" id="3.40.50.1000">
    <property type="entry name" value="HAD superfamily/HAD-like"/>
    <property type="match status" value="1"/>
</dbReference>
<dbReference type="InterPro" id="IPR036412">
    <property type="entry name" value="HAD-like_sf"/>
</dbReference>
<dbReference type="AlphaFoldDB" id="A0A1H6FBD0"/>
<evidence type="ECO:0008006" key="3">
    <source>
        <dbReference type="Google" id="ProtNLM"/>
    </source>
</evidence>
<dbReference type="Pfam" id="PF00702">
    <property type="entry name" value="Hydrolase"/>
    <property type="match status" value="1"/>
</dbReference>
<sequence>MSHLLKRSFYALQQAWSYRHCLQQAQQNRQCADISTLLPQDLQQQGISVLVLDFDGVLASHGEIAPAPTVQSWLKQCTASTDIQQIYLLTNKPMSARFAWFEQHFPQVQCFISPSKKPYPDGLLAIAKQSGQPVEKLLLVDDRLLTGVLAACIAKVPVLWLNQPLTNFRKRPLQESFFMLLRKMDKLLLGLFKVFH</sequence>
<keyword evidence="2" id="KW-1185">Reference proteome</keyword>
<dbReference type="SUPFAM" id="SSF56784">
    <property type="entry name" value="HAD-like"/>
    <property type="match status" value="1"/>
</dbReference>
<name>A0A1H6FBD0_9GAMM</name>
<gene>
    <name evidence="1" type="ORF">MBHS_02545</name>
</gene>
<evidence type="ECO:0000313" key="2">
    <source>
        <dbReference type="Proteomes" id="UP000236724"/>
    </source>
</evidence>
<protein>
    <recommendedName>
        <fullName evidence="3">Mitochondrial PGP phosphatase</fullName>
    </recommendedName>
</protein>
<organism evidence="1 2">
    <name type="scientific">Candidatus Venteria ishoeyi</name>
    <dbReference type="NCBI Taxonomy" id="1899563"/>
    <lineage>
        <taxon>Bacteria</taxon>
        <taxon>Pseudomonadati</taxon>
        <taxon>Pseudomonadota</taxon>
        <taxon>Gammaproteobacteria</taxon>
        <taxon>Thiotrichales</taxon>
        <taxon>Thiotrichaceae</taxon>
        <taxon>Venteria</taxon>
    </lineage>
</organism>
<dbReference type="EMBL" id="FMSV02000503">
    <property type="protein sequence ID" value="SEH06681.1"/>
    <property type="molecule type" value="Genomic_DNA"/>
</dbReference>
<accession>A0A1H6FBD0</accession>
<dbReference type="Proteomes" id="UP000236724">
    <property type="component" value="Unassembled WGS sequence"/>
</dbReference>
<proteinExistence type="predicted"/>
<dbReference type="RefSeq" id="WP_103920436.1">
    <property type="nucleotide sequence ID" value="NZ_FMSV02000503.1"/>
</dbReference>
<dbReference type="InterPro" id="IPR023214">
    <property type="entry name" value="HAD_sf"/>
</dbReference>
<reference evidence="1 2" key="1">
    <citation type="submission" date="2016-10" db="EMBL/GenBank/DDBJ databases">
        <authorList>
            <person name="de Groot N.N."/>
        </authorList>
    </citation>
    <scope>NUCLEOTIDE SEQUENCE [LARGE SCALE GENOMIC DNA]</scope>
    <source>
        <strain evidence="1">MBHS1</strain>
    </source>
</reference>
<dbReference type="OrthoDB" id="5605017at2"/>
<evidence type="ECO:0000313" key="1">
    <source>
        <dbReference type="EMBL" id="SEH06681.1"/>
    </source>
</evidence>